<feature type="region of interest" description="Disordered" evidence="8">
    <location>
        <begin position="215"/>
        <end position="252"/>
    </location>
</feature>
<keyword evidence="2" id="KW-1003">Cell membrane</keyword>
<keyword evidence="6 9" id="KW-0472">Membrane</keyword>
<reference evidence="12" key="1">
    <citation type="submission" date="2016-11" db="EMBL/GenBank/DDBJ databases">
        <authorList>
            <person name="Varghese N."/>
            <person name="Submissions S."/>
        </authorList>
    </citation>
    <scope>NUCLEOTIDE SEQUENCE [LARGE SCALE GENOMIC DNA]</scope>
    <source>
        <strain evidence="12">ALO Sharm</strain>
    </source>
</reference>
<evidence type="ECO:0000256" key="9">
    <source>
        <dbReference type="SAM" id="Phobius"/>
    </source>
</evidence>
<comment type="function">
    <text evidence="7">Participates in the barrier function of the cell envelope.</text>
</comment>
<evidence type="ECO:0000256" key="4">
    <source>
        <dbReference type="ARBA" id="ARBA00022692"/>
    </source>
</evidence>
<dbReference type="InterPro" id="IPR003848">
    <property type="entry name" value="DUF218"/>
</dbReference>
<comment type="subcellular location">
    <subcellularLocation>
        <location evidence="1">Cell inner membrane</location>
        <topology evidence="1">Single-pass membrane protein</topology>
    </subcellularLocation>
</comment>
<keyword evidence="12" id="KW-1185">Reference proteome</keyword>
<evidence type="ECO:0000259" key="10">
    <source>
        <dbReference type="Pfam" id="PF02698"/>
    </source>
</evidence>
<keyword evidence="4 9" id="KW-0812">Transmembrane</keyword>
<gene>
    <name evidence="11" type="ORF">SAMN05192556_108139</name>
</gene>
<keyword evidence="3" id="KW-0997">Cell inner membrane</keyword>
<dbReference type="CDD" id="cd06259">
    <property type="entry name" value="YdcF-like"/>
    <property type="match status" value="1"/>
</dbReference>
<evidence type="ECO:0000256" key="1">
    <source>
        <dbReference type="ARBA" id="ARBA00004377"/>
    </source>
</evidence>
<evidence type="ECO:0000256" key="6">
    <source>
        <dbReference type="ARBA" id="ARBA00023136"/>
    </source>
</evidence>
<dbReference type="Pfam" id="PF02698">
    <property type="entry name" value="DUF218"/>
    <property type="match status" value="1"/>
</dbReference>
<evidence type="ECO:0000256" key="5">
    <source>
        <dbReference type="ARBA" id="ARBA00022989"/>
    </source>
</evidence>
<dbReference type="AlphaFoldDB" id="A0A1M6YDK9"/>
<evidence type="ECO:0000256" key="8">
    <source>
        <dbReference type="SAM" id="MobiDB-lite"/>
    </source>
</evidence>
<dbReference type="RefSeq" id="WP_073292219.1">
    <property type="nucleotide sequence ID" value="NZ_FRAL01000008.1"/>
</dbReference>
<dbReference type="PANTHER" id="PTHR30336">
    <property type="entry name" value="INNER MEMBRANE PROTEIN, PROBABLE PERMEASE"/>
    <property type="match status" value="1"/>
</dbReference>
<feature type="domain" description="DUF218" evidence="10">
    <location>
        <begin position="56"/>
        <end position="192"/>
    </location>
</feature>
<evidence type="ECO:0000256" key="2">
    <source>
        <dbReference type="ARBA" id="ARBA00022475"/>
    </source>
</evidence>
<dbReference type="InterPro" id="IPR051599">
    <property type="entry name" value="Cell_Envelope_Assoc"/>
</dbReference>
<proteinExistence type="predicted"/>
<keyword evidence="5 9" id="KW-1133">Transmembrane helix</keyword>
<dbReference type="OrthoDB" id="9782395at2"/>
<name>A0A1M6YDK9_9GAMM</name>
<sequence>MPSLPWKTFRILLMSLGGGTLLAMLLFLAVNLWMLTSTRSRIDLELSQCQSERVGIVFGTSHWTRSGARNPHFEGRMRAAASLVHDGRVAHLLLSGDNSTRYYNEPVTMWKDLRGRNIPDAVMTLDYAGFSTFDTLARARDVFAVKRALLVTQSWHLPRALFIADALGIEARGCAAPERPSDSTLRLRAREWVARVATLGDLYLWGREPHFLGPMEPLEITPRRGPVSASGAASEDDTARESTNDSSASTPR</sequence>
<dbReference type="GO" id="GO:0005886">
    <property type="term" value="C:plasma membrane"/>
    <property type="evidence" value="ECO:0007669"/>
    <property type="project" value="UniProtKB-SubCell"/>
</dbReference>
<evidence type="ECO:0000256" key="7">
    <source>
        <dbReference type="ARBA" id="ARBA00037355"/>
    </source>
</evidence>
<evidence type="ECO:0000313" key="12">
    <source>
        <dbReference type="Proteomes" id="UP000184248"/>
    </source>
</evidence>
<dbReference type="EMBL" id="FRAL01000008">
    <property type="protein sequence ID" value="SHL16232.1"/>
    <property type="molecule type" value="Genomic_DNA"/>
</dbReference>
<feature type="transmembrane region" description="Helical" evidence="9">
    <location>
        <begin position="12"/>
        <end position="35"/>
    </location>
</feature>
<dbReference type="PANTHER" id="PTHR30336:SF0">
    <property type="entry name" value="PROTEIN SANA"/>
    <property type="match status" value="1"/>
</dbReference>
<protein>
    <submittedName>
        <fullName evidence="11">SanA protein</fullName>
    </submittedName>
</protein>
<accession>A0A1M6YDK9</accession>
<evidence type="ECO:0000313" key="11">
    <source>
        <dbReference type="EMBL" id="SHL16232.1"/>
    </source>
</evidence>
<evidence type="ECO:0000256" key="3">
    <source>
        <dbReference type="ARBA" id="ARBA00022519"/>
    </source>
</evidence>
<organism evidence="11 12">
    <name type="scientific">Halomonas caseinilytica</name>
    <dbReference type="NCBI Taxonomy" id="438744"/>
    <lineage>
        <taxon>Bacteria</taxon>
        <taxon>Pseudomonadati</taxon>
        <taxon>Pseudomonadota</taxon>
        <taxon>Gammaproteobacteria</taxon>
        <taxon>Oceanospirillales</taxon>
        <taxon>Halomonadaceae</taxon>
        <taxon>Halomonas</taxon>
    </lineage>
</organism>
<dbReference type="Proteomes" id="UP000184248">
    <property type="component" value="Unassembled WGS sequence"/>
</dbReference>